<sequence>MKKLPLLLAASVLAGCGTQQSTSNASFEGEVFYRERIALPPSARLSVSLEDVSLADAPSVQLASQTREITSQVPLAFHLEYDPKQVKPGHSYAVSARIELNGRLLFINTTRHSVKLDGSDPQPYRVQVESAR</sequence>
<dbReference type="RefSeq" id="WP_003137983.1">
    <property type="nucleotide sequence ID" value="NC_008463.1"/>
</dbReference>
<keyword evidence="1" id="KW-0449">Lipoprotein</keyword>
<dbReference type="AlphaFoldDB" id="A0A0H2ZES8"/>
<dbReference type="PROSITE" id="PS51257">
    <property type="entry name" value="PROKAR_LIPOPROTEIN"/>
    <property type="match status" value="1"/>
</dbReference>
<accession>A0A0H2ZES8</accession>
<dbReference type="BioCyc" id="PAER208963:G1G74-1387-MONOMER"/>
<protein>
    <submittedName>
        <fullName evidence="1">Putative lipoprotein</fullName>
    </submittedName>
</protein>
<reference evidence="1 2" key="1">
    <citation type="journal article" date="2006" name="Genome Biol.">
        <title>Genomic analysis reveals that Pseudomonas aeruginosa virulence is combinatorial.</title>
        <authorList>
            <person name="Lee D.G."/>
            <person name="Urbach J.M."/>
            <person name="Wu G."/>
            <person name="Liberati N.T."/>
            <person name="Feinbaum R.L."/>
            <person name="Miyata S."/>
            <person name="Diggins L.T."/>
            <person name="He J."/>
            <person name="Saucier M."/>
            <person name="Deziel E."/>
            <person name="Friedman L."/>
            <person name="Li L."/>
            <person name="Grills G."/>
            <person name="Montgomery K."/>
            <person name="Kucherlapati R."/>
            <person name="Rahme L.G."/>
            <person name="Ausubel F.M."/>
        </authorList>
    </citation>
    <scope>NUCLEOTIDE SEQUENCE [LARGE SCALE GENOMIC DNA]</scope>
    <source>
        <strain evidence="1 2">UCBPP-PA14</strain>
    </source>
</reference>
<organism evidence="1 2">
    <name type="scientific">Pseudomonas aeruginosa (strain UCBPP-PA14)</name>
    <dbReference type="NCBI Taxonomy" id="208963"/>
    <lineage>
        <taxon>Bacteria</taxon>
        <taxon>Pseudomonadati</taxon>
        <taxon>Pseudomonadota</taxon>
        <taxon>Gammaproteobacteria</taxon>
        <taxon>Pseudomonadales</taxon>
        <taxon>Pseudomonadaceae</taxon>
        <taxon>Pseudomonas</taxon>
    </lineage>
</organism>
<dbReference type="EMBL" id="CP000438">
    <property type="protein sequence ID" value="ABJ12907.1"/>
    <property type="molecule type" value="Genomic_DNA"/>
</dbReference>
<dbReference type="Pfam" id="PF09619">
    <property type="entry name" value="YscW"/>
    <property type="match status" value="1"/>
</dbReference>
<name>A0A0H2ZES8_PSEAB</name>
<evidence type="ECO:0000313" key="2">
    <source>
        <dbReference type="Proteomes" id="UP000000653"/>
    </source>
</evidence>
<evidence type="ECO:0000313" key="1">
    <source>
        <dbReference type="EMBL" id="ABJ12907.1"/>
    </source>
</evidence>
<gene>
    <name evidence="1" type="ordered locus">PA14_16840</name>
</gene>
<dbReference type="InterPro" id="IPR039366">
    <property type="entry name" value="Pilotin"/>
</dbReference>
<dbReference type="InterPro" id="IPR053196">
    <property type="entry name" value="Lipoprotein_YbaY-like"/>
</dbReference>
<dbReference type="KEGG" id="pau:PA14_16840"/>
<dbReference type="PANTHER" id="PTHR38013:SF1">
    <property type="entry name" value="GLYCOPROTEIN_POLYSACCHARIDE METABOLISM"/>
    <property type="match status" value="1"/>
</dbReference>
<dbReference type="Proteomes" id="UP000000653">
    <property type="component" value="Chromosome"/>
</dbReference>
<proteinExistence type="predicted"/>
<dbReference type="HOGENOM" id="CLU_130974_1_1_6"/>
<dbReference type="PANTHER" id="PTHR38013">
    <property type="entry name" value="GLYCOPROTEIN/POLYSACCHARIDE METABOLISM"/>
    <property type="match status" value="1"/>
</dbReference>